<organism evidence="4 5">
    <name type="scientific">Diversispora eburnea</name>
    <dbReference type="NCBI Taxonomy" id="1213867"/>
    <lineage>
        <taxon>Eukaryota</taxon>
        <taxon>Fungi</taxon>
        <taxon>Fungi incertae sedis</taxon>
        <taxon>Mucoromycota</taxon>
        <taxon>Glomeromycotina</taxon>
        <taxon>Glomeromycetes</taxon>
        <taxon>Diversisporales</taxon>
        <taxon>Diversisporaceae</taxon>
        <taxon>Diversispora</taxon>
    </lineage>
</organism>
<evidence type="ECO:0000313" key="5">
    <source>
        <dbReference type="Proteomes" id="UP000789706"/>
    </source>
</evidence>
<proteinExistence type="inferred from homology"/>
<comment type="caution">
    <text evidence="4">The sequence shown here is derived from an EMBL/GenBank/DDBJ whole genome shotgun (WGS) entry which is preliminary data.</text>
</comment>
<comment type="subunit">
    <text evidence="2">Component of the pre-66S ribosomal particle.</text>
</comment>
<reference evidence="4" key="1">
    <citation type="submission" date="2021-06" db="EMBL/GenBank/DDBJ databases">
        <authorList>
            <person name="Kallberg Y."/>
            <person name="Tangrot J."/>
            <person name="Rosling A."/>
        </authorList>
    </citation>
    <scope>NUCLEOTIDE SEQUENCE</scope>
    <source>
        <strain evidence="4">AZ414A</strain>
    </source>
</reference>
<evidence type="ECO:0000313" key="4">
    <source>
        <dbReference type="EMBL" id="CAG8492896.1"/>
    </source>
</evidence>
<dbReference type="AlphaFoldDB" id="A0A9N8WN50"/>
<dbReference type="GO" id="GO:0030687">
    <property type="term" value="C:preribosome, large subunit precursor"/>
    <property type="evidence" value="ECO:0007669"/>
    <property type="project" value="TreeGrafter"/>
</dbReference>
<dbReference type="Proteomes" id="UP000789706">
    <property type="component" value="Unassembled WGS sequence"/>
</dbReference>
<dbReference type="GO" id="GO:0005730">
    <property type="term" value="C:nucleolus"/>
    <property type="evidence" value="ECO:0007669"/>
    <property type="project" value="InterPro"/>
</dbReference>
<comment type="similarity">
    <text evidence="1">Belongs to the NSA1 family.</text>
</comment>
<evidence type="ECO:0000256" key="1">
    <source>
        <dbReference type="ARBA" id="ARBA00007861"/>
    </source>
</evidence>
<evidence type="ECO:0000256" key="2">
    <source>
        <dbReference type="ARBA" id="ARBA00011187"/>
    </source>
</evidence>
<evidence type="ECO:0000256" key="3">
    <source>
        <dbReference type="ARBA" id="ARBA00014234"/>
    </source>
</evidence>
<dbReference type="PANTHER" id="PTHR16038:SF4">
    <property type="entry name" value="WD REPEAT-CONTAINING PROTEIN 74"/>
    <property type="match status" value="1"/>
</dbReference>
<dbReference type="OrthoDB" id="18388at2759"/>
<dbReference type="InterPro" id="IPR037379">
    <property type="entry name" value="WDR74/Nsa1"/>
</dbReference>
<keyword evidence="5" id="KW-1185">Reference proteome</keyword>
<protein>
    <recommendedName>
        <fullName evidence="3">Ribosome biogenesis protein NSA1</fullName>
    </recommendedName>
</protein>
<dbReference type="GO" id="GO:0042273">
    <property type="term" value="P:ribosomal large subunit biogenesis"/>
    <property type="evidence" value="ECO:0007669"/>
    <property type="project" value="InterPro"/>
</dbReference>
<dbReference type="PANTHER" id="PTHR16038">
    <property type="entry name" value="NOP SEVEN ASSOCIATED PROTEIN 1"/>
    <property type="match status" value="1"/>
</dbReference>
<name>A0A9N8WN50_9GLOM</name>
<dbReference type="EMBL" id="CAJVPK010000315">
    <property type="protein sequence ID" value="CAG8492896.1"/>
    <property type="molecule type" value="Genomic_DNA"/>
</dbReference>
<dbReference type="Gene3D" id="2.130.10.10">
    <property type="entry name" value="YVTN repeat-like/Quinoprotein amine dehydrogenase"/>
    <property type="match status" value="1"/>
</dbReference>
<accession>A0A9N8WN50</accession>
<dbReference type="SUPFAM" id="SSF50978">
    <property type="entry name" value="WD40 repeat-like"/>
    <property type="match status" value="1"/>
</dbReference>
<dbReference type="InterPro" id="IPR015943">
    <property type="entry name" value="WD40/YVTN_repeat-like_dom_sf"/>
</dbReference>
<sequence length="177" mass="20177">MNKIITLTSDLSRLRVHPKENHIFSCGGKEHQFAKNENDFLDLKVPVWITDLQFLNDSDTTKLVIGSKYHQIRIYDTKAKRRPVQDFNIGVNPVVSLIMGRNSNEIIFSDTVGSVSSVDIRTGKILGRYKDKKSTSLVTVCLDRFLRVHEMNATRKLTHKIYLKQRQTCVLVGSSEG</sequence>
<gene>
    <name evidence="4" type="ORF">DEBURN_LOCUS4273</name>
</gene>
<dbReference type="InterPro" id="IPR036322">
    <property type="entry name" value="WD40_repeat_dom_sf"/>
</dbReference>